<name>A0A2S6H143_9PSEU</name>
<dbReference type="PANTHER" id="PTHR10953:SF102">
    <property type="entry name" value="ADENYLYLTRANSFERASE AND SULFURTRANSFERASE MOCS3"/>
    <property type="match status" value="1"/>
</dbReference>
<keyword evidence="2" id="KW-0808">Transferase</keyword>
<dbReference type="InterPro" id="IPR000594">
    <property type="entry name" value="ThiF_NAD_FAD-bd"/>
</dbReference>
<dbReference type="GO" id="GO:0005829">
    <property type="term" value="C:cytosol"/>
    <property type="evidence" value="ECO:0007669"/>
    <property type="project" value="TreeGrafter"/>
</dbReference>
<evidence type="ECO:0000259" key="1">
    <source>
        <dbReference type="Pfam" id="PF00899"/>
    </source>
</evidence>
<reference evidence="2 3" key="1">
    <citation type="submission" date="2018-02" db="EMBL/GenBank/DDBJ databases">
        <title>Genomic Encyclopedia of Archaeal and Bacterial Type Strains, Phase II (KMG-II): from individual species to whole genera.</title>
        <authorList>
            <person name="Goeker M."/>
        </authorList>
    </citation>
    <scope>NUCLEOTIDE SEQUENCE [LARGE SCALE GENOMIC DNA]</scope>
    <source>
        <strain evidence="2 3">YU 961-1</strain>
    </source>
</reference>
<dbReference type="SUPFAM" id="SSF69572">
    <property type="entry name" value="Activating enzymes of the ubiquitin-like proteins"/>
    <property type="match status" value="1"/>
</dbReference>
<dbReference type="Pfam" id="PF00899">
    <property type="entry name" value="ThiF"/>
    <property type="match status" value="1"/>
</dbReference>
<dbReference type="OrthoDB" id="9804286at2"/>
<dbReference type="PANTHER" id="PTHR10953">
    <property type="entry name" value="UBIQUITIN-ACTIVATING ENZYME E1"/>
    <property type="match status" value="1"/>
</dbReference>
<comment type="caution">
    <text evidence="2">The sequence shown here is derived from an EMBL/GenBank/DDBJ whole genome shotgun (WGS) entry which is preliminary data.</text>
</comment>
<protein>
    <submittedName>
        <fullName evidence="2">Adenylyltransferase/sulfurtransferase</fullName>
    </submittedName>
</protein>
<dbReference type="GO" id="GO:0016779">
    <property type="term" value="F:nucleotidyltransferase activity"/>
    <property type="evidence" value="ECO:0007669"/>
    <property type="project" value="UniProtKB-KW"/>
</dbReference>
<dbReference type="Gene3D" id="3.40.50.720">
    <property type="entry name" value="NAD(P)-binding Rossmann-like Domain"/>
    <property type="match status" value="1"/>
</dbReference>
<gene>
    <name evidence="2" type="ORF">CLV40_101384</name>
</gene>
<accession>A0A2S6H143</accession>
<keyword evidence="3" id="KW-1185">Reference proteome</keyword>
<evidence type="ECO:0000313" key="3">
    <source>
        <dbReference type="Proteomes" id="UP000239203"/>
    </source>
</evidence>
<dbReference type="InterPro" id="IPR045886">
    <property type="entry name" value="ThiF/MoeB/HesA"/>
</dbReference>
<dbReference type="Proteomes" id="UP000239203">
    <property type="component" value="Unassembled WGS sequence"/>
</dbReference>
<dbReference type="GO" id="GO:0004792">
    <property type="term" value="F:thiosulfate-cyanide sulfurtransferase activity"/>
    <property type="evidence" value="ECO:0007669"/>
    <property type="project" value="TreeGrafter"/>
</dbReference>
<dbReference type="GO" id="GO:0008641">
    <property type="term" value="F:ubiquitin-like modifier activating enzyme activity"/>
    <property type="evidence" value="ECO:0007669"/>
    <property type="project" value="InterPro"/>
</dbReference>
<proteinExistence type="predicted"/>
<organism evidence="2 3">
    <name type="scientific">Actinokineospora auranticolor</name>
    <dbReference type="NCBI Taxonomy" id="155976"/>
    <lineage>
        <taxon>Bacteria</taxon>
        <taxon>Bacillati</taxon>
        <taxon>Actinomycetota</taxon>
        <taxon>Actinomycetes</taxon>
        <taxon>Pseudonocardiales</taxon>
        <taxon>Pseudonocardiaceae</taxon>
        <taxon>Actinokineospora</taxon>
    </lineage>
</organism>
<dbReference type="InterPro" id="IPR035985">
    <property type="entry name" value="Ubiquitin-activating_enz"/>
</dbReference>
<sequence>MTSDRYDVVERVDVLDDVSGLADRRVAVIGCGALGSAVAAHLVRVGVGAVRVVDRDVVEVRNLAHQVLYTQRDADEARLKAEAAAEHLRAVNPGCSVEAVVADCASGNARRLVADCDLIVDGVDNMETKLLLNDVAVATGTPLLYAGCAGTEGSVMAVVPGRTHCLRCVWPDPPASADRRTCQTRGVLPGTVAAIAALQATESLKVLLDLDALCGLVRLDIWQAVTRRVPLPAYRPDECPACGARDFVYLRGETATTARALCGDDTVLLVTPQPADLNRIQERHRDNATLQAGPESIRLTLDGCRILVFASGRTLIHGSGGVNRARALHARHLQG</sequence>
<dbReference type="RefSeq" id="WP_104476216.1">
    <property type="nucleotide sequence ID" value="NZ_CP154825.1"/>
</dbReference>
<evidence type="ECO:0000313" key="2">
    <source>
        <dbReference type="EMBL" id="PPK71195.1"/>
    </source>
</evidence>
<dbReference type="CDD" id="cd00757">
    <property type="entry name" value="ThiF_MoeB_HesA_family"/>
    <property type="match status" value="1"/>
</dbReference>
<dbReference type="EMBL" id="PTIX01000001">
    <property type="protein sequence ID" value="PPK71195.1"/>
    <property type="molecule type" value="Genomic_DNA"/>
</dbReference>
<keyword evidence="2" id="KW-0548">Nucleotidyltransferase</keyword>
<dbReference type="GO" id="GO:0008146">
    <property type="term" value="F:sulfotransferase activity"/>
    <property type="evidence" value="ECO:0007669"/>
    <property type="project" value="TreeGrafter"/>
</dbReference>
<dbReference type="AlphaFoldDB" id="A0A2S6H143"/>
<feature type="domain" description="THIF-type NAD/FAD binding fold" evidence="1">
    <location>
        <begin position="19"/>
        <end position="240"/>
    </location>
</feature>